<accession>A0A9N7VNR5</accession>
<dbReference type="EMBL" id="CADEAL010004183">
    <property type="protein sequence ID" value="CAB1453769.1"/>
    <property type="molecule type" value="Genomic_DNA"/>
</dbReference>
<dbReference type="Proteomes" id="UP001153269">
    <property type="component" value="Unassembled WGS sequence"/>
</dbReference>
<evidence type="ECO:0000313" key="2">
    <source>
        <dbReference type="EMBL" id="CAB1453769.1"/>
    </source>
</evidence>
<name>A0A9N7VNR5_PLEPL</name>
<keyword evidence="3" id="KW-1185">Reference proteome</keyword>
<feature type="region of interest" description="Disordered" evidence="1">
    <location>
        <begin position="103"/>
        <end position="141"/>
    </location>
</feature>
<feature type="compositionally biased region" description="Basic and acidic residues" evidence="1">
    <location>
        <begin position="103"/>
        <end position="113"/>
    </location>
</feature>
<gene>
    <name evidence="2" type="ORF">PLEPLA_LOCUS41529</name>
</gene>
<organism evidence="2 3">
    <name type="scientific">Pleuronectes platessa</name>
    <name type="common">European plaice</name>
    <dbReference type="NCBI Taxonomy" id="8262"/>
    <lineage>
        <taxon>Eukaryota</taxon>
        <taxon>Metazoa</taxon>
        <taxon>Chordata</taxon>
        <taxon>Craniata</taxon>
        <taxon>Vertebrata</taxon>
        <taxon>Euteleostomi</taxon>
        <taxon>Actinopterygii</taxon>
        <taxon>Neopterygii</taxon>
        <taxon>Teleostei</taxon>
        <taxon>Neoteleostei</taxon>
        <taxon>Acanthomorphata</taxon>
        <taxon>Carangaria</taxon>
        <taxon>Pleuronectiformes</taxon>
        <taxon>Pleuronectoidei</taxon>
        <taxon>Pleuronectidae</taxon>
        <taxon>Pleuronectes</taxon>
    </lineage>
</organism>
<comment type="caution">
    <text evidence="2">The sequence shown here is derived from an EMBL/GenBank/DDBJ whole genome shotgun (WGS) entry which is preliminary data.</text>
</comment>
<dbReference type="AlphaFoldDB" id="A0A9N7VNR5"/>
<reference evidence="2" key="1">
    <citation type="submission" date="2020-03" db="EMBL/GenBank/DDBJ databases">
        <authorList>
            <person name="Weist P."/>
        </authorList>
    </citation>
    <scope>NUCLEOTIDE SEQUENCE</scope>
</reference>
<proteinExistence type="predicted"/>
<evidence type="ECO:0000256" key="1">
    <source>
        <dbReference type="SAM" id="MobiDB-lite"/>
    </source>
</evidence>
<protein>
    <submittedName>
        <fullName evidence="2">Uncharacterized protein</fullName>
    </submittedName>
</protein>
<evidence type="ECO:0000313" key="3">
    <source>
        <dbReference type="Proteomes" id="UP001153269"/>
    </source>
</evidence>
<sequence>MKKRVLPVSLSFWPETEPVARETSHLHAGRWLSHINPVASCDVSCSLTVTWLHHQLVCMGQCSCCDNEITETISLLPLAAESPHFDESRDGFGALRQLAVDHDRTGKLADGRHSQFNRRKLGLRVDRPPSPAASHPGSQRV</sequence>